<proteinExistence type="predicted"/>
<dbReference type="EMBL" id="GBXM01009248">
    <property type="protein sequence ID" value="JAH99329.1"/>
    <property type="molecule type" value="Transcribed_RNA"/>
</dbReference>
<reference evidence="1" key="2">
    <citation type="journal article" date="2015" name="Fish Shellfish Immunol.">
        <title>Early steps in the European eel (Anguilla anguilla)-Vibrio vulnificus interaction in the gills: Role of the RtxA13 toxin.</title>
        <authorList>
            <person name="Callol A."/>
            <person name="Pajuelo D."/>
            <person name="Ebbesson L."/>
            <person name="Teles M."/>
            <person name="MacKenzie S."/>
            <person name="Amaro C."/>
        </authorList>
    </citation>
    <scope>NUCLEOTIDE SEQUENCE</scope>
</reference>
<accession>A0A0E9X9R6</accession>
<protein>
    <submittedName>
        <fullName evidence="1">Uncharacterized protein</fullName>
    </submittedName>
</protein>
<dbReference type="AlphaFoldDB" id="A0A0E9X9R6"/>
<name>A0A0E9X9R6_ANGAN</name>
<evidence type="ECO:0000313" key="1">
    <source>
        <dbReference type="EMBL" id="JAH99329.1"/>
    </source>
</evidence>
<sequence length="29" mass="3429">MENIYKDHIKASSPHILVNRIKNLNHVML</sequence>
<reference evidence="1" key="1">
    <citation type="submission" date="2014-11" db="EMBL/GenBank/DDBJ databases">
        <authorList>
            <person name="Amaro Gonzalez C."/>
        </authorList>
    </citation>
    <scope>NUCLEOTIDE SEQUENCE</scope>
</reference>
<organism evidence="1">
    <name type="scientific">Anguilla anguilla</name>
    <name type="common">European freshwater eel</name>
    <name type="synonym">Muraena anguilla</name>
    <dbReference type="NCBI Taxonomy" id="7936"/>
    <lineage>
        <taxon>Eukaryota</taxon>
        <taxon>Metazoa</taxon>
        <taxon>Chordata</taxon>
        <taxon>Craniata</taxon>
        <taxon>Vertebrata</taxon>
        <taxon>Euteleostomi</taxon>
        <taxon>Actinopterygii</taxon>
        <taxon>Neopterygii</taxon>
        <taxon>Teleostei</taxon>
        <taxon>Anguilliformes</taxon>
        <taxon>Anguillidae</taxon>
        <taxon>Anguilla</taxon>
    </lineage>
</organism>